<sequence length="152" mass="17261">MPNTDETGEEFHTPHDVEFDDDVDLEVVHPFALNKKRPSNTDGSSNKGKAKKKVSGAILFNKTLDRIVNVVESSSATSTQTSARYSSIAKYLAKLESILGMSPDDDMYIWAARLFLRDKRLECFMKLSTDEVRLRFLKLEIEMEKTSTCYRG</sequence>
<protein>
    <submittedName>
        <fullName evidence="1">Uncharacterized protein</fullName>
    </submittedName>
</protein>
<evidence type="ECO:0000313" key="1">
    <source>
        <dbReference type="EMBL" id="KAI7993298.1"/>
    </source>
</evidence>
<proteinExistence type="predicted"/>
<comment type="caution">
    <text evidence="1">The sequence shown here is derived from an EMBL/GenBank/DDBJ whole genome shotgun (WGS) entry which is preliminary data.</text>
</comment>
<organism evidence="1 2">
    <name type="scientific">Camellia lanceoleosa</name>
    <dbReference type="NCBI Taxonomy" id="1840588"/>
    <lineage>
        <taxon>Eukaryota</taxon>
        <taxon>Viridiplantae</taxon>
        <taxon>Streptophyta</taxon>
        <taxon>Embryophyta</taxon>
        <taxon>Tracheophyta</taxon>
        <taxon>Spermatophyta</taxon>
        <taxon>Magnoliopsida</taxon>
        <taxon>eudicotyledons</taxon>
        <taxon>Gunneridae</taxon>
        <taxon>Pentapetalae</taxon>
        <taxon>asterids</taxon>
        <taxon>Ericales</taxon>
        <taxon>Theaceae</taxon>
        <taxon>Camellia</taxon>
    </lineage>
</organism>
<evidence type="ECO:0000313" key="2">
    <source>
        <dbReference type="Proteomes" id="UP001060215"/>
    </source>
</evidence>
<reference evidence="1 2" key="1">
    <citation type="journal article" date="2022" name="Plant J.">
        <title>Chromosome-level genome of Camellia lanceoleosa provides a valuable resource for understanding genome evolution and self-incompatibility.</title>
        <authorList>
            <person name="Gong W."/>
            <person name="Xiao S."/>
            <person name="Wang L."/>
            <person name="Liao Z."/>
            <person name="Chang Y."/>
            <person name="Mo W."/>
            <person name="Hu G."/>
            <person name="Li W."/>
            <person name="Zhao G."/>
            <person name="Zhu H."/>
            <person name="Hu X."/>
            <person name="Ji K."/>
            <person name="Xiang X."/>
            <person name="Song Q."/>
            <person name="Yuan D."/>
            <person name="Jin S."/>
            <person name="Zhang L."/>
        </authorList>
    </citation>
    <scope>NUCLEOTIDE SEQUENCE [LARGE SCALE GENOMIC DNA]</scope>
    <source>
        <strain evidence="1">SQ_2022a</strain>
    </source>
</reference>
<dbReference type="EMBL" id="CM045769">
    <property type="protein sequence ID" value="KAI7993298.1"/>
    <property type="molecule type" value="Genomic_DNA"/>
</dbReference>
<name>A0ACC0FWR6_9ERIC</name>
<accession>A0ACC0FWR6</accession>
<keyword evidence="2" id="KW-1185">Reference proteome</keyword>
<dbReference type="Proteomes" id="UP001060215">
    <property type="component" value="Chromosome 12"/>
</dbReference>
<gene>
    <name evidence="1" type="ORF">LOK49_LG11G01615</name>
</gene>